<dbReference type="SUPFAM" id="SSF47769">
    <property type="entry name" value="SAM/Pointed domain"/>
    <property type="match status" value="1"/>
</dbReference>
<dbReference type="PROSITE" id="PS50105">
    <property type="entry name" value="SAM_DOMAIN"/>
    <property type="match status" value="1"/>
</dbReference>
<feature type="compositionally biased region" description="Polar residues" evidence="4">
    <location>
        <begin position="125"/>
        <end position="143"/>
    </location>
</feature>
<feature type="domain" description="SH3" evidence="5">
    <location>
        <begin position="485"/>
        <end position="561"/>
    </location>
</feature>
<dbReference type="Pfam" id="PF07647">
    <property type="entry name" value="SAM_2"/>
    <property type="match status" value="1"/>
</dbReference>
<evidence type="ECO:0000256" key="2">
    <source>
        <dbReference type="PROSITE-ProRule" id="PRU00192"/>
    </source>
</evidence>
<keyword evidence="9" id="KW-1185">Reference proteome</keyword>
<dbReference type="VEuPathDB" id="FungiDB:PSHT_02473"/>
<dbReference type="Pfam" id="PF00788">
    <property type="entry name" value="RA"/>
    <property type="match status" value="1"/>
</dbReference>
<feature type="compositionally biased region" description="Low complexity" evidence="4">
    <location>
        <begin position="703"/>
        <end position="740"/>
    </location>
</feature>
<keyword evidence="3" id="KW-0175">Coiled coil</keyword>
<dbReference type="CDD" id="cd01786">
    <property type="entry name" value="RA_STE50"/>
    <property type="match status" value="1"/>
</dbReference>
<dbReference type="SMART" id="SM00326">
    <property type="entry name" value="SH3"/>
    <property type="match status" value="2"/>
</dbReference>
<dbReference type="InterPro" id="IPR036028">
    <property type="entry name" value="SH3-like_dom_sf"/>
</dbReference>
<feature type="region of interest" description="Disordered" evidence="4">
    <location>
        <begin position="106"/>
        <end position="143"/>
    </location>
</feature>
<evidence type="ECO:0000259" key="5">
    <source>
        <dbReference type="PROSITE" id="PS50002"/>
    </source>
</evidence>
<evidence type="ECO:0000259" key="7">
    <source>
        <dbReference type="PROSITE" id="PS50200"/>
    </source>
</evidence>
<dbReference type="Gene3D" id="1.10.150.50">
    <property type="entry name" value="Transcription Factor, Ets-1"/>
    <property type="match status" value="1"/>
</dbReference>
<reference evidence="8" key="1">
    <citation type="submission" date="2017-12" db="EMBL/GenBank/DDBJ databases">
        <title>Gene loss provides genomic basis for host adaptation in cereal stripe rust fungi.</title>
        <authorList>
            <person name="Xia C."/>
        </authorList>
    </citation>
    <scope>NUCLEOTIDE SEQUENCE [LARGE SCALE GENOMIC DNA]</scope>
    <source>
        <strain evidence="8">93-210</strain>
    </source>
</reference>
<dbReference type="Pfam" id="PF00018">
    <property type="entry name" value="SH3_1"/>
    <property type="match status" value="1"/>
</dbReference>
<feature type="coiled-coil region" evidence="3">
    <location>
        <begin position="150"/>
        <end position="177"/>
    </location>
</feature>
<dbReference type="Gene3D" id="2.30.30.40">
    <property type="entry name" value="SH3 Domains"/>
    <property type="match status" value="1"/>
</dbReference>
<dbReference type="EMBL" id="PKSL01000259">
    <property type="protein sequence ID" value="POV97470.1"/>
    <property type="molecule type" value="Genomic_DNA"/>
</dbReference>
<feature type="region of interest" description="Disordered" evidence="4">
    <location>
        <begin position="1"/>
        <end position="21"/>
    </location>
</feature>
<feature type="compositionally biased region" description="Polar residues" evidence="4">
    <location>
        <begin position="287"/>
        <end position="309"/>
    </location>
</feature>
<proteinExistence type="predicted"/>
<evidence type="ECO:0000256" key="3">
    <source>
        <dbReference type="SAM" id="Coils"/>
    </source>
</evidence>
<organism evidence="8 9">
    <name type="scientific">Puccinia striiformis</name>
    <dbReference type="NCBI Taxonomy" id="27350"/>
    <lineage>
        <taxon>Eukaryota</taxon>
        <taxon>Fungi</taxon>
        <taxon>Dikarya</taxon>
        <taxon>Basidiomycota</taxon>
        <taxon>Pucciniomycotina</taxon>
        <taxon>Pucciniomycetes</taxon>
        <taxon>Pucciniales</taxon>
        <taxon>Pucciniaceae</taxon>
        <taxon>Puccinia</taxon>
    </lineage>
</organism>
<dbReference type="SUPFAM" id="SSF54236">
    <property type="entry name" value="Ubiquitin-like"/>
    <property type="match status" value="1"/>
</dbReference>
<dbReference type="PROSITE" id="PS50200">
    <property type="entry name" value="RA"/>
    <property type="match status" value="1"/>
</dbReference>
<dbReference type="PANTHER" id="PTHR48233">
    <property type="entry name" value="MUCIN 4B, ISOFORM B-RELATED"/>
    <property type="match status" value="1"/>
</dbReference>
<feature type="domain" description="SAM" evidence="6">
    <location>
        <begin position="29"/>
        <end position="92"/>
    </location>
</feature>
<dbReference type="OrthoDB" id="8883818at2759"/>
<evidence type="ECO:0000313" key="8">
    <source>
        <dbReference type="EMBL" id="POV97470.1"/>
    </source>
</evidence>
<dbReference type="Gene3D" id="3.10.20.90">
    <property type="entry name" value="Phosphatidylinositol 3-kinase Catalytic Subunit, Chain A, domain 1"/>
    <property type="match status" value="1"/>
</dbReference>
<name>A0A2S4UJM2_9BASI</name>
<protein>
    <submittedName>
        <fullName evidence="8">Uncharacterized protein</fullName>
    </submittedName>
</protein>
<dbReference type="PROSITE" id="PS50002">
    <property type="entry name" value="SH3"/>
    <property type="match status" value="1"/>
</dbReference>
<dbReference type="InterPro" id="IPR053361">
    <property type="entry name" value="Vulval_dev_neg_regulator"/>
</dbReference>
<dbReference type="SUPFAM" id="SSF50044">
    <property type="entry name" value="SH3-domain"/>
    <property type="match status" value="2"/>
</dbReference>
<feature type="compositionally biased region" description="Basic and acidic residues" evidence="4">
    <location>
        <begin position="330"/>
        <end position="347"/>
    </location>
</feature>
<dbReference type="InterPro" id="IPR001660">
    <property type="entry name" value="SAM"/>
</dbReference>
<accession>A0A2S4UJM2</accession>
<keyword evidence="1 2" id="KW-0728">SH3 domain</keyword>
<feature type="region of interest" description="Disordered" evidence="4">
    <location>
        <begin position="768"/>
        <end position="802"/>
    </location>
</feature>
<feature type="region of interest" description="Disordered" evidence="4">
    <location>
        <begin position="643"/>
        <end position="740"/>
    </location>
</feature>
<dbReference type="InterPro" id="IPR013761">
    <property type="entry name" value="SAM/pointed_sf"/>
</dbReference>
<comment type="caution">
    <text evidence="8">The sequence shown here is derived from an EMBL/GenBank/DDBJ whole genome shotgun (WGS) entry which is preliminary data.</text>
</comment>
<dbReference type="CDD" id="cd00174">
    <property type="entry name" value="SH3"/>
    <property type="match status" value="1"/>
</dbReference>
<dbReference type="InterPro" id="IPR001452">
    <property type="entry name" value="SH3_domain"/>
</dbReference>
<feature type="domain" description="Ras-associating" evidence="7">
    <location>
        <begin position="348"/>
        <end position="425"/>
    </location>
</feature>
<evidence type="ECO:0000256" key="4">
    <source>
        <dbReference type="SAM" id="MobiDB-lite"/>
    </source>
</evidence>
<feature type="compositionally biased region" description="Low complexity" evidence="4">
    <location>
        <begin position="660"/>
        <end position="696"/>
    </location>
</feature>
<feature type="region of interest" description="Disordered" evidence="4">
    <location>
        <begin position="287"/>
        <end position="354"/>
    </location>
</feature>
<gene>
    <name evidence="8" type="ORF">PSTT_15038</name>
</gene>
<evidence type="ECO:0000256" key="1">
    <source>
        <dbReference type="ARBA" id="ARBA00022443"/>
    </source>
</evidence>
<dbReference type="SMART" id="SM00314">
    <property type="entry name" value="RA"/>
    <property type="match status" value="1"/>
</dbReference>
<dbReference type="VEuPathDB" id="FungiDB:PSTT_15038"/>
<evidence type="ECO:0000259" key="6">
    <source>
        <dbReference type="PROSITE" id="PS50105"/>
    </source>
</evidence>
<dbReference type="InterPro" id="IPR000159">
    <property type="entry name" value="RA_dom"/>
</dbReference>
<dbReference type="SMART" id="SM00454">
    <property type="entry name" value="SAM"/>
    <property type="match status" value="1"/>
</dbReference>
<dbReference type="InterPro" id="IPR029071">
    <property type="entry name" value="Ubiquitin-like_domsf"/>
</dbReference>
<dbReference type="Proteomes" id="UP000239156">
    <property type="component" value="Unassembled WGS sequence"/>
</dbReference>
<sequence length="845" mass="92668">MEGWSTRKSKKEKKQAATTTTTTMSVLDWNEAKVNQFFISLGLNRYESAIREHALTGDVLIHLDNELLKDIGIQSVGKRLTILKAIYKLKLKEDIPIEDGHWIPPLGDLEHEDSDPDTHSDASPILTTPPHQTQAVSTPNHQQDSFNQLIQLRDQRINNLESDIRSIKQELQSLSAKFLSLSSTPNSPSLLVEAVTRNCPATIRAKDRHMREESICQLDIHDPASPAQSQTNRKFSFRCSLYEERINLLIIRISATIPPQEDTTKPSQPSSPALSSIIKPTTQEILQTQSCSQDVSSPTKQEILSTSAEATPKPIERSTKSEQSMTAKSNGKDHTGDSTASTKDRTDPSNPYKSFRVTLEDPCYKVLPAALKKYKINEHYKNYVLFICYGKQERCLSYEEKPLLLFQKLKEANQNPVFTLRHIKDIESPVSLALVKQSQRREKKLAESKANTCNTTDSTTTTHSTVSTIGAVARKAPPSSGRVEKATGFCIAIYPYMSEGDEDFDVGVGDTFIIVGKSKGWWVVNRDKGTTTTKIDRTEGAEEAPEKEGWVPSGCLLETKKSFSNGEAGKVTYQTTILPEDILSASSSCYGLMDYIPKGSDELGFDIKDRLKVYKKYNNWSYAINESKPDKPRGWTPSWLIGTRKEKEAGGGSTGATSPISTKTASSTLTTATAITTSTNPATPTKSSSSSINGSIRMGTLKPSLSSASSASSSTPSSSLSERQKTSQQHTSISSCSSATHSMASDCTTATSSSTTTVTPATSLFTSQHNINPLSSSSSSSFSNPEEDSNHDPHQKNIIPDLDKKTAVRNLIRTRNRNSTIYDGIKELKIPTSSPLVDLANSPAS</sequence>
<dbReference type="PANTHER" id="PTHR48233:SF4">
    <property type="entry name" value="MUCIN 4B, ISOFORM B-RELATED"/>
    <property type="match status" value="1"/>
</dbReference>
<evidence type="ECO:0000313" key="9">
    <source>
        <dbReference type="Proteomes" id="UP000239156"/>
    </source>
</evidence>
<feature type="compositionally biased region" description="Basic and acidic residues" evidence="4">
    <location>
        <begin position="788"/>
        <end position="802"/>
    </location>
</feature>